<organism evidence="1 2">
    <name type="scientific">Microbacterium phage Min1</name>
    <dbReference type="NCBI Taxonomy" id="446529"/>
    <lineage>
        <taxon>Viruses</taxon>
        <taxon>Duplodnaviria</taxon>
        <taxon>Heunggongvirae</taxon>
        <taxon>Uroviricota</taxon>
        <taxon>Caudoviricetes</taxon>
        <taxon>Minunavirus</taxon>
        <taxon>Minunavirus Min1</taxon>
    </lineage>
</organism>
<reference evidence="1 2" key="1">
    <citation type="submission" date="2007-04" db="EMBL/GenBank/DDBJ databases">
        <title>Isolation, characterization and complete nucleotide sequence of a novel temperate bacteriophage Min1, isolated from the nematode pathogen Microbacterium nematophilum.</title>
        <authorList>
            <person name="Akimkina T.V."/>
            <person name="Venien-Bryan C."/>
            <person name="Hodgkin J.A."/>
        </authorList>
    </citation>
    <scope>NUCLEOTIDE SEQUENCE [LARGE SCALE GENOMIC DNA]</scope>
</reference>
<dbReference type="Proteomes" id="UP000001999">
    <property type="component" value="Segment"/>
</dbReference>
<dbReference type="GeneID" id="5309171"/>
<name>A6N1X6_9CAUD</name>
<dbReference type="KEGG" id="vg:5309171"/>
<dbReference type="RefSeq" id="YP_001294778.1">
    <property type="nucleotide sequence ID" value="NC_009603.1"/>
</dbReference>
<sequence>MAVPPLLAEAVLSALLAPAGVRDAWDLVFAEVAG</sequence>
<accession>A6N1X6</accession>
<dbReference type="EMBL" id="EF579802">
    <property type="protein sequence ID" value="ABR10448.1"/>
    <property type="molecule type" value="Genomic_DNA"/>
</dbReference>
<proteinExistence type="predicted"/>
<evidence type="ECO:0000313" key="1">
    <source>
        <dbReference type="EMBL" id="ABR10448.1"/>
    </source>
</evidence>
<evidence type="ECO:0000313" key="2">
    <source>
        <dbReference type="Proteomes" id="UP000001999"/>
    </source>
</evidence>
<protein>
    <submittedName>
        <fullName evidence="1">Uncharacterized protein</fullName>
    </submittedName>
</protein>
<keyword evidence="2" id="KW-1185">Reference proteome</keyword>